<comment type="caution">
    <text evidence="9">The sequence shown here is derived from an EMBL/GenBank/DDBJ whole genome shotgun (WGS) entry which is preliminary data.</text>
</comment>
<keyword evidence="4 7" id="KW-0812">Transmembrane</keyword>
<feature type="transmembrane region" description="Helical" evidence="7">
    <location>
        <begin position="328"/>
        <end position="349"/>
    </location>
</feature>
<feature type="transmembrane region" description="Helical" evidence="7">
    <location>
        <begin position="361"/>
        <end position="381"/>
    </location>
</feature>
<dbReference type="PROSITE" id="PS00216">
    <property type="entry name" value="SUGAR_TRANSPORT_1"/>
    <property type="match status" value="1"/>
</dbReference>
<keyword evidence="5 7" id="KW-1133">Transmembrane helix</keyword>
<feature type="transmembrane region" description="Helical" evidence="7">
    <location>
        <begin position="99"/>
        <end position="121"/>
    </location>
</feature>
<comment type="subcellular location">
    <subcellularLocation>
        <location evidence="1">Cell membrane</location>
        <topology evidence="1">Multi-pass membrane protein</topology>
    </subcellularLocation>
</comment>
<feature type="transmembrane region" description="Helical" evidence="7">
    <location>
        <begin position="7"/>
        <end position="28"/>
    </location>
</feature>
<feature type="domain" description="Major facilitator superfamily (MFS) profile" evidence="8">
    <location>
        <begin position="3"/>
        <end position="385"/>
    </location>
</feature>
<dbReference type="Gene3D" id="1.20.1250.20">
    <property type="entry name" value="MFS general substrate transporter like domains"/>
    <property type="match status" value="1"/>
</dbReference>
<evidence type="ECO:0000256" key="7">
    <source>
        <dbReference type="SAM" id="Phobius"/>
    </source>
</evidence>
<feature type="transmembrane region" description="Helical" evidence="7">
    <location>
        <begin position="295"/>
        <end position="316"/>
    </location>
</feature>
<evidence type="ECO:0000256" key="6">
    <source>
        <dbReference type="ARBA" id="ARBA00023136"/>
    </source>
</evidence>
<feature type="transmembrane region" description="Helical" evidence="7">
    <location>
        <begin position="267"/>
        <end position="289"/>
    </location>
</feature>
<name>A0A6L7EYE0_9ACTN</name>
<dbReference type="AlphaFoldDB" id="A0A6L7EYE0"/>
<dbReference type="GO" id="GO:0022857">
    <property type="term" value="F:transmembrane transporter activity"/>
    <property type="evidence" value="ECO:0007669"/>
    <property type="project" value="InterPro"/>
</dbReference>
<keyword evidence="10" id="KW-1185">Reference proteome</keyword>
<keyword evidence="3" id="KW-1003">Cell membrane</keyword>
<dbReference type="InterPro" id="IPR020846">
    <property type="entry name" value="MFS_dom"/>
</dbReference>
<dbReference type="RefSeq" id="WP_160875031.1">
    <property type="nucleotide sequence ID" value="NZ_WUEK01000002.1"/>
</dbReference>
<protein>
    <submittedName>
        <fullName evidence="9">MFS transporter</fullName>
    </submittedName>
</protein>
<proteinExistence type="predicted"/>
<dbReference type="InterPro" id="IPR036259">
    <property type="entry name" value="MFS_trans_sf"/>
</dbReference>
<dbReference type="Pfam" id="PF07690">
    <property type="entry name" value="MFS_1"/>
    <property type="match status" value="1"/>
</dbReference>
<evidence type="ECO:0000259" key="8">
    <source>
        <dbReference type="PROSITE" id="PS50850"/>
    </source>
</evidence>
<dbReference type="EMBL" id="WUEK01000002">
    <property type="protein sequence ID" value="MXG88492.1"/>
    <property type="molecule type" value="Genomic_DNA"/>
</dbReference>
<dbReference type="InterPro" id="IPR050171">
    <property type="entry name" value="MFS_Transporters"/>
</dbReference>
<evidence type="ECO:0000256" key="1">
    <source>
        <dbReference type="ARBA" id="ARBA00004651"/>
    </source>
</evidence>
<evidence type="ECO:0000256" key="2">
    <source>
        <dbReference type="ARBA" id="ARBA00022448"/>
    </source>
</evidence>
<evidence type="ECO:0000256" key="4">
    <source>
        <dbReference type="ARBA" id="ARBA00022692"/>
    </source>
</evidence>
<evidence type="ECO:0000313" key="10">
    <source>
        <dbReference type="Proteomes" id="UP000473325"/>
    </source>
</evidence>
<feature type="transmembrane region" description="Helical" evidence="7">
    <location>
        <begin position="133"/>
        <end position="156"/>
    </location>
</feature>
<dbReference type="Proteomes" id="UP000473325">
    <property type="component" value="Unassembled WGS sequence"/>
</dbReference>
<dbReference type="InterPro" id="IPR011701">
    <property type="entry name" value="MFS"/>
</dbReference>
<feature type="transmembrane region" description="Helical" evidence="7">
    <location>
        <begin position="204"/>
        <end position="225"/>
    </location>
</feature>
<accession>A0A6L7EYE0</accession>
<keyword evidence="2" id="KW-0813">Transport</keyword>
<feature type="transmembrane region" description="Helical" evidence="7">
    <location>
        <begin position="237"/>
        <end position="255"/>
    </location>
</feature>
<dbReference type="PROSITE" id="PS50850">
    <property type="entry name" value="MFS"/>
    <property type="match status" value="1"/>
</dbReference>
<dbReference type="SUPFAM" id="SSF103473">
    <property type="entry name" value="MFS general substrate transporter"/>
    <property type="match status" value="1"/>
</dbReference>
<dbReference type="InterPro" id="IPR005829">
    <property type="entry name" value="Sugar_transporter_CS"/>
</dbReference>
<reference evidence="9 10" key="1">
    <citation type="submission" date="2019-12" db="EMBL/GenBank/DDBJ databases">
        <authorList>
            <person name="Kun Z."/>
        </authorList>
    </citation>
    <scope>NUCLEOTIDE SEQUENCE [LARGE SCALE GENOMIC DNA]</scope>
    <source>
        <strain evidence="9 10">YIM 123512</strain>
    </source>
</reference>
<evidence type="ECO:0000313" key="9">
    <source>
        <dbReference type="EMBL" id="MXG88492.1"/>
    </source>
</evidence>
<feature type="transmembrane region" description="Helical" evidence="7">
    <location>
        <begin position="162"/>
        <end position="183"/>
    </location>
</feature>
<organism evidence="9 10">
    <name type="scientific">Nocardioides flavescens</name>
    <dbReference type="NCBI Taxonomy" id="2691959"/>
    <lineage>
        <taxon>Bacteria</taxon>
        <taxon>Bacillati</taxon>
        <taxon>Actinomycetota</taxon>
        <taxon>Actinomycetes</taxon>
        <taxon>Propionibacteriales</taxon>
        <taxon>Nocardioidaceae</taxon>
        <taxon>Nocardioides</taxon>
    </lineage>
</organism>
<keyword evidence="6 7" id="KW-0472">Membrane</keyword>
<feature type="transmembrane region" description="Helical" evidence="7">
    <location>
        <begin position="40"/>
        <end position="57"/>
    </location>
</feature>
<evidence type="ECO:0000256" key="5">
    <source>
        <dbReference type="ARBA" id="ARBA00022989"/>
    </source>
</evidence>
<dbReference type="GO" id="GO:0005886">
    <property type="term" value="C:plasma membrane"/>
    <property type="evidence" value="ECO:0007669"/>
    <property type="project" value="UniProtKB-SubCell"/>
</dbReference>
<dbReference type="PANTHER" id="PTHR23517">
    <property type="entry name" value="RESISTANCE PROTEIN MDTM, PUTATIVE-RELATED-RELATED"/>
    <property type="match status" value="1"/>
</dbReference>
<dbReference type="PANTHER" id="PTHR23517:SF13">
    <property type="entry name" value="MAJOR FACILITATOR SUPERFAMILY MFS_1"/>
    <property type="match status" value="1"/>
</dbReference>
<sequence>MRQWQRVALAMFAVGWGANQFAPMLVAYRDELGMSTQTRAFLFGVYAAGLVPALLLGGGASDRWGRRAVVLPAVALSPVATVLLIVAHHSTLGLTLARLLAGVCSGVVFSAASAWVSELSADEAPGAGARRAAVALSAGFGLGPLVAGLVAEVSAYPLTVPYVPHLVLAVVALALVVPVRDVAPPAAVRRPLLSLPAVTRTRRFVTLVVPLAPWVFASASLSLAYLPGEIGGSSSGAVAFAGVLAGISLGTGVLVQPLARRLDDRRPLLAGQAALVATLLGTGLGVVALTLEHRWLLLVAAPVFGFAYGCCLVSGLRETERLSPPDQRGATVAVFYALTYLGFATPYLLGGLAGLGLTDRGALGVAAAVAVVCLGVITVSGRPGPSGARPH</sequence>
<evidence type="ECO:0000256" key="3">
    <source>
        <dbReference type="ARBA" id="ARBA00022475"/>
    </source>
</evidence>
<feature type="transmembrane region" description="Helical" evidence="7">
    <location>
        <begin position="69"/>
        <end position="87"/>
    </location>
</feature>
<gene>
    <name evidence="9" type="ORF">GRQ65_02905</name>
</gene>